<sequence>MWQRWLDKGADKDGEVFRGTYELAGDRLVLVGTARGVPEPVRLELARTPVTGER</sequence>
<accession>A0A1M5AKM3</accession>
<dbReference type="AlphaFoldDB" id="A0A1M5AKM3"/>
<evidence type="ECO:0000313" key="2">
    <source>
        <dbReference type="Proteomes" id="UP000184501"/>
    </source>
</evidence>
<protein>
    <submittedName>
        <fullName evidence="1">Uncharacterized protein</fullName>
    </submittedName>
</protein>
<reference evidence="1 2" key="1">
    <citation type="submission" date="2016-11" db="EMBL/GenBank/DDBJ databases">
        <authorList>
            <person name="Jaros S."/>
            <person name="Januszkiewicz K."/>
            <person name="Wedrychowicz H."/>
        </authorList>
    </citation>
    <scope>NUCLEOTIDE SEQUENCE [LARGE SCALE GENOMIC DNA]</scope>
    <source>
        <strain evidence="1 2">DSM 44523</strain>
    </source>
</reference>
<proteinExistence type="predicted"/>
<gene>
    <name evidence="1" type="ORF">SAMN05444320_103167</name>
</gene>
<name>A0A1M5AKM3_STRHI</name>
<keyword evidence="2" id="KW-1185">Reference proteome</keyword>
<organism evidence="1 2">
    <name type="scientific">Streptoalloteichus hindustanus</name>
    <dbReference type="NCBI Taxonomy" id="2017"/>
    <lineage>
        <taxon>Bacteria</taxon>
        <taxon>Bacillati</taxon>
        <taxon>Actinomycetota</taxon>
        <taxon>Actinomycetes</taxon>
        <taxon>Pseudonocardiales</taxon>
        <taxon>Pseudonocardiaceae</taxon>
        <taxon>Streptoalloteichus</taxon>
    </lineage>
</organism>
<dbReference type="OrthoDB" id="654744at2"/>
<dbReference type="EMBL" id="FQVN01000003">
    <property type="protein sequence ID" value="SHF30828.1"/>
    <property type="molecule type" value="Genomic_DNA"/>
</dbReference>
<dbReference type="RefSeq" id="WP_159447720.1">
    <property type="nucleotide sequence ID" value="NZ_FQVN01000003.1"/>
</dbReference>
<dbReference type="Proteomes" id="UP000184501">
    <property type="component" value="Unassembled WGS sequence"/>
</dbReference>
<evidence type="ECO:0000313" key="1">
    <source>
        <dbReference type="EMBL" id="SHF30828.1"/>
    </source>
</evidence>